<sequence>MAMINTIFANLVEEAKAASAAASKTAMNEPVAHLEEPRGVVWGQRGEHAQTPLAPVSNDLAQYWNVQSLFHSPQTWLHLFRSLQHQSFLNHFKNQYEAQETRVSMPQPLSEDQLHDLVGRLVPDPSQVIHNDQFVFIVVVVFQFENGVASNRNESHECSSAARLSALWARDPQLHQDWAWHITLSHNPSDIPMSIFKPSTEAQENNEPTPGANCSGQNSDFQTSIDRPALARLDVNLGPGDPIAPRPSIHYEDLVPTLFSPTQCDRNES</sequence>
<protein>
    <submittedName>
        <fullName evidence="2">Uncharacterized protein</fullName>
    </submittedName>
</protein>
<accession>A0A553PS66</accession>
<name>A0A553PS66_TIGCA</name>
<proteinExistence type="predicted"/>
<evidence type="ECO:0000256" key="1">
    <source>
        <dbReference type="SAM" id="MobiDB-lite"/>
    </source>
</evidence>
<comment type="caution">
    <text evidence="2">The sequence shown here is derived from an EMBL/GenBank/DDBJ whole genome shotgun (WGS) entry which is preliminary data.</text>
</comment>
<evidence type="ECO:0000313" key="2">
    <source>
        <dbReference type="EMBL" id="TRY80515.1"/>
    </source>
</evidence>
<feature type="region of interest" description="Disordered" evidence="1">
    <location>
        <begin position="200"/>
        <end position="221"/>
    </location>
</feature>
<evidence type="ECO:0000313" key="3">
    <source>
        <dbReference type="Proteomes" id="UP000318571"/>
    </source>
</evidence>
<dbReference type="EMBL" id="VCGU01000001">
    <property type="protein sequence ID" value="TRY80515.1"/>
    <property type="molecule type" value="Genomic_DNA"/>
</dbReference>
<dbReference type="AlphaFoldDB" id="A0A553PS66"/>
<gene>
    <name evidence="2" type="ORF">TCAL_15536</name>
</gene>
<organism evidence="2 3">
    <name type="scientific">Tigriopus californicus</name>
    <name type="common">Marine copepod</name>
    <dbReference type="NCBI Taxonomy" id="6832"/>
    <lineage>
        <taxon>Eukaryota</taxon>
        <taxon>Metazoa</taxon>
        <taxon>Ecdysozoa</taxon>
        <taxon>Arthropoda</taxon>
        <taxon>Crustacea</taxon>
        <taxon>Multicrustacea</taxon>
        <taxon>Hexanauplia</taxon>
        <taxon>Copepoda</taxon>
        <taxon>Harpacticoida</taxon>
        <taxon>Harpacticidae</taxon>
        <taxon>Tigriopus</taxon>
    </lineage>
</organism>
<keyword evidence="3" id="KW-1185">Reference proteome</keyword>
<reference evidence="2 3" key="1">
    <citation type="journal article" date="2018" name="Nat. Ecol. Evol.">
        <title>Genomic signatures of mitonuclear coevolution across populations of Tigriopus californicus.</title>
        <authorList>
            <person name="Barreto F.S."/>
            <person name="Watson E.T."/>
            <person name="Lima T.G."/>
            <person name="Willett C.S."/>
            <person name="Edmands S."/>
            <person name="Li W."/>
            <person name="Burton R.S."/>
        </authorList>
    </citation>
    <scope>NUCLEOTIDE SEQUENCE [LARGE SCALE GENOMIC DNA]</scope>
    <source>
        <strain evidence="2 3">San Diego</strain>
    </source>
</reference>
<dbReference type="Proteomes" id="UP000318571">
    <property type="component" value="Chromosome 12"/>
</dbReference>